<protein>
    <recommendedName>
        <fullName evidence="4">Peptidase inhibitor family I36</fullName>
    </recommendedName>
</protein>
<evidence type="ECO:0008006" key="4">
    <source>
        <dbReference type="Google" id="ProtNLM"/>
    </source>
</evidence>
<feature type="signal peptide" evidence="1">
    <location>
        <begin position="1"/>
        <end position="28"/>
    </location>
</feature>
<evidence type="ECO:0000256" key="1">
    <source>
        <dbReference type="SAM" id="SignalP"/>
    </source>
</evidence>
<dbReference type="RefSeq" id="WP_209342698.1">
    <property type="nucleotide sequence ID" value="NZ_JAGIQL010000106.1"/>
</dbReference>
<comment type="caution">
    <text evidence="2">The sequence shown here is derived from an EMBL/GenBank/DDBJ whole genome shotgun (WGS) entry which is preliminary data.</text>
</comment>
<dbReference type="Proteomes" id="UP000670475">
    <property type="component" value="Unassembled WGS sequence"/>
</dbReference>
<dbReference type="AlphaFoldDB" id="A0A940MHA3"/>
<organism evidence="2 3">
    <name type="scientific">Streptomyces montanisoli</name>
    <dbReference type="NCBI Taxonomy" id="2798581"/>
    <lineage>
        <taxon>Bacteria</taxon>
        <taxon>Bacillati</taxon>
        <taxon>Actinomycetota</taxon>
        <taxon>Actinomycetes</taxon>
        <taxon>Kitasatosporales</taxon>
        <taxon>Streptomycetaceae</taxon>
        <taxon>Streptomyces</taxon>
    </lineage>
</organism>
<reference evidence="2" key="1">
    <citation type="submission" date="2021-03" db="EMBL/GenBank/DDBJ databases">
        <title>Whole genome sequence of Streptomyces bomunensis MMS17-BM035.</title>
        <authorList>
            <person name="Lee J.H."/>
        </authorList>
    </citation>
    <scope>NUCLEOTIDE SEQUENCE</scope>
    <source>
        <strain evidence="2">MMS17-BM035</strain>
    </source>
</reference>
<proteinExistence type="predicted"/>
<evidence type="ECO:0000313" key="2">
    <source>
        <dbReference type="EMBL" id="MBP0460256.1"/>
    </source>
</evidence>
<gene>
    <name evidence="2" type="ORF">JFN87_22580</name>
</gene>
<accession>A0A940MHA3</accession>
<sequence length="115" mass="11898">MRKIATAAAGLSLAVGVLGLAVAPSAEAATPCPSGAFCIRETNGTILSRNIFYSYGAHNLSNVTGKRVLVNNQTGGAGFRLCFGYNGKNCSAVDRVRGTFAPYDMGPINSVVLVK</sequence>
<dbReference type="EMBL" id="JAGIQL010000106">
    <property type="protein sequence ID" value="MBP0460256.1"/>
    <property type="molecule type" value="Genomic_DNA"/>
</dbReference>
<feature type="chain" id="PRO_5037188623" description="Peptidase inhibitor family I36" evidence="1">
    <location>
        <begin position="29"/>
        <end position="115"/>
    </location>
</feature>
<keyword evidence="1" id="KW-0732">Signal</keyword>
<name>A0A940MHA3_9ACTN</name>
<keyword evidence="3" id="KW-1185">Reference proteome</keyword>
<evidence type="ECO:0000313" key="3">
    <source>
        <dbReference type="Proteomes" id="UP000670475"/>
    </source>
</evidence>